<comment type="caution">
    <text evidence="5">The sequence shown here is derived from an EMBL/GenBank/DDBJ whole genome shotgun (WGS) entry which is preliminary data.</text>
</comment>
<evidence type="ECO:0000256" key="2">
    <source>
        <dbReference type="ARBA" id="ARBA00022729"/>
    </source>
</evidence>
<dbReference type="Proteomes" id="UP000561045">
    <property type="component" value="Unassembled WGS sequence"/>
</dbReference>
<dbReference type="SUPFAM" id="SSF56925">
    <property type="entry name" value="OMPA-like"/>
    <property type="match status" value="1"/>
</dbReference>
<evidence type="ECO:0000256" key="1">
    <source>
        <dbReference type="ARBA" id="ARBA00004442"/>
    </source>
</evidence>
<organism evidence="5 6">
    <name type="scientific">Niveibacterium umoris</name>
    <dbReference type="NCBI Taxonomy" id="1193620"/>
    <lineage>
        <taxon>Bacteria</taxon>
        <taxon>Pseudomonadati</taxon>
        <taxon>Pseudomonadota</taxon>
        <taxon>Betaproteobacteria</taxon>
        <taxon>Rhodocyclales</taxon>
        <taxon>Rhodocyclaceae</taxon>
        <taxon>Niveibacterium</taxon>
    </lineage>
</organism>
<accession>A0A840BTC9</accession>
<feature type="signal peptide" evidence="3">
    <location>
        <begin position="1"/>
        <end position="19"/>
    </location>
</feature>
<comment type="subcellular location">
    <subcellularLocation>
        <location evidence="1">Cell outer membrane</location>
    </subcellularLocation>
</comment>
<name>A0A840BTC9_9RHOO</name>
<reference evidence="5 6" key="1">
    <citation type="submission" date="2020-08" db="EMBL/GenBank/DDBJ databases">
        <title>Genomic Encyclopedia of Type Strains, Phase IV (KMG-IV): sequencing the most valuable type-strain genomes for metagenomic binning, comparative biology and taxonomic classification.</title>
        <authorList>
            <person name="Goeker M."/>
        </authorList>
    </citation>
    <scope>NUCLEOTIDE SEQUENCE [LARGE SCALE GENOMIC DNA]</scope>
    <source>
        <strain evidence="5 6">DSM 106739</strain>
    </source>
</reference>
<feature type="chain" id="PRO_5032369449" evidence="3">
    <location>
        <begin position="20"/>
        <end position="184"/>
    </location>
</feature>
<proteinExistence type="predicted"/>
<dbReference type="InterPro" id="IPR027385">
    <property type="entry name" value="Beta-barrel_OMP"/>
</dbReference>
<dbReference type="RefSeq" id="WP_207064546.1">
    <property type="nucleotide sequence ID" value="NZ_BAABLE010000008.1"/>
</dbReference>
<evidence type="ECO:0000256" key="3">
    <source>
        <dbReference type="SAM" id="SignalP"/>
    </source>
</evidence>
<dbReference type="GO" id="GO:0009279">
    <property type="term" value="C:cell outer membrane"/>
    <property type="evidence" value="ECO:0007669"/>
    <property type="project" value="UniProtKB-SubCell"/>
</dbReference>
<evidence type="ECO:0000313" key="6">
    <source>
        <dbReference type="Proteomes" id="UP000561045"/>
    </source>
</evidence>
<keyword evidence="2 3" id="KW-0732">Signal</keyword>
<dbReference type="AlphaFoldDB" id="A0A840BTC9"/>
<dbReference type="Pfam" id="PF13505">
    <property type="entry name" value="OMP_b-brl"/>
    <property type="match status" value="1"/>
</dbReference>
<dbReference type="InterPro" id="IPR011250">
    <property type="entry name" value="OMP/PagP_B-barrel"/>
</dbReference>
<evidence type="ECO:0000313" key="5">
    <source>
        <dbReference type="EMBL" id="MBB4014659.1"/>
    </source>
</evidence>
<dbReference type="EMBL" id="JACIET010000003">
    <property type="protein sequence ID" value="MBB4014659.1"/>
    <property type="molecule type" value="Genomic_DNA"/>
</dbReference>
<gene>
    <name evidence="5" type="ORF">GGR36_004015</name>
</gene>
<keyword evidence="6" id="KW-1185">Reference proteome</keyword>
<sequence length="184" mass="18820">MKKILLVALLATFGASAHAAPVSESGTGAYVGVGVGLSYHDTGFDNVSGDTGYKFFGGYMFTRNLGAEVGYAHTQASGTVYACEGGCYGVNLKTTVDTYYGALVAVIPLGDNFALSAKVGLASNSAKADASLYGYGASASESKSGGMYGLGARYKFTPNFAIGAEYEGYASDTALGSVNVQYAF</sequence>
<protein>
    <submittedName>
        <fullName evidence="5">OOP family OmpA-OmpF porin</fullName>
    </submittedName>
</protein>
<evidence type="ECO:0000259" key="4">
    <source>
        <dbReference type="Pfam" id="PF13505"/>
    </source>
</evidence>
<feature type="domain" description="Outer membrane protein beta-barrel" evidence="4">
    <location>
        <begin position="7"/>
        <end position="171"/>
    </location>
</feature>
<dbReference type="Gene3D" id="2.40.160.20">
    <property type="match status" value="1"/>
</dbReference>